<dbReference type="InterPro" id="IPR000873">
    <property type="entry name" value="AMP-dep_synth/lig_dom"/>
</dbReference>
<evidence type="ECO:0000259" key="3">
    <source>
        <dbReference type="Pfam" id="PF00501"/>
    </source>
</evidence>
<evidence type="ECO:0000313" key="5">
    <source>
        <dbReference type="EMBL" id="QPL05747.1"/>
    </source>
</evidence>
<dbReference type="Gene3D" id="3.40.50.12780">
    <property type="entry name" value="N-terminal domain of ligase-like"/>
    <property type="match status" value="1"/>
</dbReference>
<dbReference type="AlphaFoldDB" id="A0A7T0LLC6"/>
<keyword evidence="2" id="KW-0436">Ligase</keyword>
<evidence type="ECO:0000256" key="2">
    <source>
        <dbReference type="ARBA" id="ARBA00022598"/>
    </source>
</evidence>
<dbReference type="GO" id="GO:0006631">
    <property type="term" value="P:fatty acid metabolic process"/>
    <property type="evidence" value="ECO:0007669"/>
    <property type="project" value="TreeGrafter"/>
</dbReference>
<evidence type="ECO:0000259" key="4">
    <source>
        <dbReference type="Pfam" id="PF13193"/>
    </source>
</evidence>
<accession>A0A7T0LLC6</accession>
<dbReference type="InterPro" id="IPR025110">
    <property type="entry name" value="AMP-bd_C"/>
</dbReference>
<evidence type="ECO:0000256" key="1">
    <source>
        <dbReference type="ARBA" id="ARBA00006432"/>
    </source>
</evidence>
<organism evidence="5 6">
    <name type="scientific">Actinomyces respiraculi</name>
    <dbReference type="NCBI Taxonomy" id="2744574"/>
    <lineage>
        <taxon>Bacteria</taxon>
        <taxon>Bacillati</taxon>
        <taxon>Actinomycetota</taxon>
        <taxon>Actinomycetes</taxon>
        <taxon>Actinomycetales</taxon>
        <taxon>Actinomycetaceae</taxon>
        <taxon>Actinomyces</taxon>
    </lineage>
</organism>
<gene>
    <name evidence="5" type="ORF">ID810_01810</name>
</gene>
<sequence length="413" mass="42031">MTTRPVRQVLPLVGGTRPDDVARLRRALAEVVARPGPLLLPVAPGEDPAAVVTLLENTARPDLAERADVVLRTSGSTTGTASLIAMSAGALLASARATHTRLGGPGSWVLALPAHHVAGLQVLLRSVVAGTPTLVLDTSAGFDPEALADLLMGAGARGDGGARLYLSLVPTQLRRCLDSPRASSALACCAAVLVGGAATEQSLLARARAVGAPVVTTYGMSETGGGCVYDGVALDGVGVRIENPDADGVGRVVLTGPVLAEGYLHAPADATTSFRPSCAGAPHAVLTADRGRLTGGRLAVLGRLDDVIVTGGVKVEPREVEEVMTRLPGVAQACVVGVPDEQWGSAIVAVIVARDGQGLAAEALRDAARERLDGAHAPKEVVVVDALPARGPGKTDRREVARLAARALAQGRP</sequence>
<dbReference type="GO" id="GO:0031956">
    <property type="term" value="F:medium-chain fatty acid-CoA ligase activity"/>
    <property type="evidence" value="ECO:0007669"/>
    <property type="project" value="TreeGrafter"/>
</dbReference>
<dbReference type="SUPFAM" id="SSF56801">
    <property type="entry name" value="Acetyl-CoA synthetase-like"/>
    <property type="match status" value="1"/>
</dbReference>
<keyword evidence="6" id="KW-1185">Reference proteome</keyword>
<dbReference type="Pfam" id="PF00501">
    <property type="entry name" value="AMP-binding"/>
    <property type="match status" value="1"/>
</dbReference>
<dbReference type="Gene3D" id="3.30.300.30">
    <property type="match status" value="1"/>
</dbReference>
<feature type="domain" description="AMP-binding enzyme C-terminal" evidence="4">
    <location>
        <begin position="319"/>
        <end position="394"/>
    </location>
</feature>
<feature type="domain" description="AMP-dependent synthetase/ligase" evidence="3">
    <location>
        <begin position="70"/>
        <end position="264"/>
    </location>
</feature>
<dbReference type="EMBL" id="CP063989">
    <property type="protein sequence ID" value="QPL05747.1"/>
    <property type="molecule type" value="Genomic_DNA"/>
</dbReference>
<dbReference type="PANTHER" id="PTHR43201:SF5">
    <property type="entry name" value="MEDIUM-CHAIN ACYL-COA LIGASE ACSF2, MITOCHONDRIAL"/>
    <property type="match status" value="1"/>
</dbReference>
<comment type="similarity">
    <text evidence="1">Belongs to the ATP-dependent AMP-binding enzyme family.</text>
</comment>
<dbReference type="Proteomes" id="UP000594637">
    <property type="component" value="Chromosome"/>
</dbReference>
<protein>
    <submittedName>
        <fullName evidence="5">AMP-binding protein</fullName>
    </submittedName>
</protein>
<dbReference type="InterPro" id="IPR042099">
    <property type="entry name" value="ANL_N_sf"/>
</dbReference>
<reference evidence="5 6" key="1">
    <citation type="submission" date="2020-11" db="EMBL/GenBank/DDBJ databases">
        <title>Actinomyces sp. ZJ750.</title>
        <authorList>
            <person name="Zhou J."/>
        </authorList>
    </citation>
    <scope>NUCLEOTIDE SEQUENCE [LARGE SCALE GENOMIC DNA]</scope>
    <source>
        <strain evidence="5 6">ZJ750</strain>
    </source>
</reference>
<dbReference type="InterPro" id="IPR045851">
    <property type="entry name" value="AMP-bd_C_sf"/>
</dbReference>
<dbReference type="PANTHER" id="PTHR43201">
    <property type="entry name" value="ACYL-COA SYNTHETASE"/>
    <property type="match status" value="1"/>
</dbReference>
<name>A0A7T0LLC6_9ACTO</name>
<proteinExistence type="inferred from homology"/>
<dbReference type="KEGG" id="arep:ID810_01810"/>
<dbReference type="Pfam" id="PF13193">
    <property type="entry name" value="AMP-binding_C"/>
    <property type="match status" value="1"/>
</dbReference>
<evidence type="ECO:0000313" key="6">
    <source>
        <dbReference type="Proteomes" id="UP000594637"/>
    </source>
</evidence>
<dbReference type="RefSeq" id="WP_166856382.1">
    <property type="nucleotide sequence ID" value="NZ_CP063989.1"/>
</dbReference>